<dbReference type="GO" id="GO:0032259">
    <property type="term" value="P:methylation"/>
    <property type="evidence" value="ECO:0007669"/>
    <property type="project" value="UniProtKB-KW"/>
</dbReference>
<evidence type="ECO:0000256" key="1">
    <source>
        <dbReference type="ARBA" id="ARBA00022679"/>
    </source>
</evidence>
<dbReference type="AlphaFoldDB" id="A0A9X3UK14"/>
<dbReference type="InterPro" id="IPR029063">
    <property type="entry name" value="SAM-dependent_MTases_sf"/>
</dbReference>
<dbReference type="Pfam" id="PF13649">
    <property type="entry name" value="Methyltransf_25"/>
    <property type="match status" value="1"/>
</dbReference>
<sequence>MPNDIPSVIDLRKMDDARNWASKANTRPGRDEILDLIAEETRARASNSSVILELGSGPGFLAERLLSRIDNVNYVALDFSPAMHVLARERLRRFAGRVTFVERSFKSDRWTDGLGPFDVVVTNQAVHELRHKMHATALHRQVRAILKPAGFYLVSDHFHGEGGAQNKDLYMTVTEQTASLRDAGFSSVQKIASAGSLALHCAEKG</sequence>
<gene>
    <name evidence="3" type="ORF">OQ273_05575</name>
</gene>
<dbReference type="InterPro" id="IPR041698">
    <property type="entry name" value="Methyltransf_25"/>
</dbReference>
<dbReference type="Gene3D" id="3.40.50.150">
    <property type="entry name" value="Vaccinia Virus protein VP39"/>
    <property type="match status" value="1"/>
</dbReference>
<protein>
    <submittedName>
        <fullName evidence="3">Class I SAM-dependent methyltransferase</fullName>
    </submittedName>
</protein>
<proteinExistence type="predicted"/>
<keyword evidence="4" id="KW-1185">Reference proteome</keyword>
<comment type="caution">
    <text evidence="3">The sequence shown here is derived from an EMBL/GenBank/DDBJ whole genome shotgun (WGS) entry which is preliminary data.</text>
</comment>
<dbReference type="Proteomes" id="UP001151234">
    <property type="component" value="Unassembled WGS sequence"/>
</dbReference>
<keyword evidence="1" id="KW-0808">Transferase</keyword>
<evidence type="ECO:0000259" key="2">
    <source>
        <dbReference type="Pfam" id="PF13649"/>
    </source>
</evidence>
<dbReference type="CDD" id="cd02440">
    <property type="entry name" value="AdoMet_MTases"/>
    <property type="match status" value="1"/>
</dbReference>
<evidence type="ECO:0000313" key="4">
    <source>
        <dbReference type="Proteomes" id="UP001151234"/>
    </source>
</evidence>
<accession>A0A9X3UK14</accession>
<evidence type="ECO:0000313" key="3">
    <source>
        <dbReference type="EMBL" id="MDA5398041.1"/>
    </source>
</evidence>
<organism evidence="3 4">
    <name type="scientific">Hoeflea prorocentri</name>
    <dbReference type="NCBI Taxonomy" id="1922333"/>
    <lineage>
        <taxon>Bacteria</taxon>
        <taxon>Pseudomonadati</taxon>
        <taxon>Pseudomonadota</taxon>
        <taxon>Alphaproteobacteria</taxon>
        <taxon>Hyphomicrobiales</taxon>
        <taxon>Rhizobiaceae</taxon>
        <taxon>Hoeflea</taxon>
    </lineage>
</organism>
<feature type="domain" description="Methyltransferase" evidence="2">
    <location>
        <begin position="51"/>
        <end position="150"/>
    </location>
</feature>
<keyword evidence="3" id="KW-0489">Methyltransferase</keyword>
<dbReference type="EMBL" id="JAPJZI010000001">
    <property type="protein sequence ID" value="MDA5398041.1"/>
    <property type="molecule type" value="Genomic_DNA"/>
</dbReference>
<dbReference type="GO" id="GO:0008168">
    <property type="term" value="F:methyltransferase activity"/>
    <property type="evidence" value="ECO:0007669"/>
    <property type="project" value="UniProtKB-KW"/>
</dbReference>
<dbReference type="PANTHER" id="PTHR43861">
    <property type="entry name" value="TRANS-ACONITATE 2-METHYLTRANSFERASE-RELATED"/>
    <property type="match status" value="1"/>
</dbReference>
<dbReference type="SUPFAM" id="SSF53335">
    <property type="entry name" value="S-adenosyl-L-methionine-dependent methyltransferases"/>
    <property type="match status" value="1"/>
</dbReference>
<reference evidence="3" key="1">
    <citation type="submission" date="2022-11" db="EMBL/GenBank/DDBJ databases">
        <title>Draft genome sequence of Hoeflea poritis E7-10 and Hoeflea prorocentri PM5-8, separated from scleractinian coral Porites lutea and marine dinoflagellate.</title>
        <authorList>
            <person name="Zhang G."/>
            <person name="Wei Q."/>
            <person name="Cai L."/>
        </authorList>
    </citation>
    <scope>NUCLEOTIDE SEQUENCE</scope>
    <source>
        <strain evidence="3">PM5-8</strain>
    </source>
</reference>
<dbReference type="RefSeq" id="WP_267989483.1">
    <property type="nucleotide sequence ID" value="NZ_JAPJZI010000001.1"/>
</dbReference>
<name>A0A9X3UK14_9HYPH</name>